<dbReference type="InterPro" id="IPR036331">
    <property type="entry name" value="Chagasin-like_sf"/>
</dbReference>
<evidence type="ECO:0000256" key="2">
    <source>
        <dbReference type="ARBA" id="ARBA00022704"/>
    </source>
</evidence>
<dbReference type="AlphaFoldDB" id="A0A9W6GUL7"/>
<proteinExistence type="predicted"/>
<gene>
    <name evidence="5" type="ORF">LMG27198_23950</name>
</gene>
<accession>A0A9W6GUL7</accession>
<keyword evidence="1" id="KW-0646">Protease inhibitor</keyword>
<dbReference type="Pfam" id="PF09394">
    <property type="entry name" value="Inhibitor_I42"/>
    <property type="match status" value="1"/>
</dbReference>
<dbReference type="SUPFAM" id="SSF141066">
    <property type="entry name" value="ICP-like"/>
    <property type="match status" value="1"/>
</dbReference>
<dbReference type="RefSeq" id="WP_281803194.1">
    <property type="nucleotide sequence ID" value="NZ_BSEC01000001.1"/>
</dbReference>
<evidence type="ECO:0000259" key="4">
    <source>
        <dbReference type="Pfam" id="PF09394"/>
    </source>
</evidence>
<dbReference type="EMBL" id="BSEC01000001">
    <property type="protein sequence ID" value="GLI93403.1"/>
    <property type="molecule type" value="Genomic_DNA"/>
</dbReference>
<protein>
    <recommendedName>
        <fullName evidence="4">Proteinase inhibitor I42 chagasin domain-containing protein</fullName>
    </recommendedName>
</protein>
<dbReference type="GO" id="GO:0004869">
    <property type="term" value="F:cysteine-type endopeptidase inhibitor activity"/>
    <property type="evidence" value="ECO:0007669"/>
    <property type="project" value="UniProtKB-KW"/>
</dbReference>
<feature type="signal peptide" evidence="3">
    <location>
        <begin position="1"/>
        <end position="18"/>
    </location>
</feature>
<keyword evidence="6" id="KW-1185">Reference proteome</keyword>
<dbReference type="Gene3D" id="2.60.40.2020">
    <property type="match status" value="1"/>
</dbReference>
<dbReference type="Proteomes" id="UP001144323">
    <property type="component" value="Unassembled WGS sequence"/>
</dbReference>
<reference evidence="5" key="1">
    <citation type="journal article" date="2023" name="Int. J. Syst. Evol. Microbiol.">
        <title>Methylocystis iwaonis sp. nov., a type II methane-oxidizing bacterium from surface soil of a rice paddy field in Japan, and emended description of the genus Methylocystis (ex Whittenbury et al. 1970) Bowman et al. 1993.</title>
        <authorList>
            <person name="Kaise H."/>
            <person name="Sawadogo J.B."/>
            <person name="Alam M.S."/>
            <person name="Ueno C."/>
            <person name="Dianou D."/>
            <person name="Shinjo R."/>
            <person name="Asakawa S."/>
        </authorList>
    </citation>
    <scope>NUCLEOTIDE SEQUENCE</scope>
    <source>
        <strain evidence="5">LMG27198</strain>
    </source>
</reference>
<evidence type="ECO:0000256" key="1">
    <source>
        <dbReference type="ARBA" id="ARBA00022690"/>
    </source>
</evidence>
<dbReference type="InterPro" id="IPR052781">
    <property type="entry name" value="Cys_protease_inhibitor_I42"/>
</dbReference>
<evidence type="ECO:0000313" key="6">
    <source>
        <dbReference type="Proteomes" id="UP001144323"/>
    </source>
</evidence>
<comment type="caution">
    <text evidence="5">The sequence shown here is derived from an EMBL/GenBank/DDBJ whole genome shotgun (WGS) entry which is preliminary data.</text>
</comment>
<evidence type="ECO:0000313" key="5">
    <source>
        <dbReference type="EMBL" id="GLI93403.1"/>
    </source>
</evidence>
<keyword evidence="2" id="KW-0789">Thiol protease inhibitor</keyword>
<evidence type="ECO:0000256" key="3">
    <source>
        <dbReference type="SAM" id="SignalP"/>
    </source>
</evidence>
<name>A0A9W6GUL7_9HYPH</name>
<dbReference type="InterPro" id="IPR018990">
    <property type="entry name" value="Prot_inh_I42_chagasin"/>
</dbReference>
<keyword evidence="3" id="KW-0732">Signal</keyword>
<dbReference type="PANTHER" id="PTHR36530">
    <property type="entry name" value="INHIBITOR OF CYSTEINE PEPTIDASE"/>
    <property type="match status" value="1"/>
</dbReference>
<feature type="domain" description="Proteinase inhibitor I42 chagasin" evidence="4">
    <location>
        <begin position="24"/>
        <end position="109"/>
    </location>
</feature>
<feature type="chain" id="PRO_5040994925" description="Proteinase inhibitor I42 chagasin domain-containing protein" evidence="3">
    <location>
        <begin position="19"/>
        <end position="115"/>
    </location>
</feature>
<dbReference type="PANTHER" id="PTHR36530:SF1">
    <property type="entry name" value="AMOEBIASIN-1"/>
    <property type="match status" value="1"/>
</dbReference>
<sequence length="115" mass="12484">MVREMAIAALLLASPALADETLRLRPGASTTLRLSETPSTGYTWRLDTAASAGLDHLQIVDGGHQRGKNLPGAPGQRLWTLRARTPGTATIRFAYQRPWEPDPVETRAVVVEISP</sequence>
<organism evidence="5 6">
    <name type="scientific">Methylocystis echinoides</name>
    <dbReference type="NCBI Taxonomy" id="29468"/>
    <lineage>
        <taxon>Bacteria</taxon>
        <taxon>Pseudomonadati</taxon>
        <taxon>Pseudomonadota</taxon>
        <taxon>Alphaproteobacteria</taxon>
        <taxon>Hyphomicrobiales</taxon>
        <taxon>Methylocystaceae</taxon>
        <taxon>Methylocystis</taxon>
    </lineage>
</organism>